<evidence type="ECO:0000313" key="3">
    <source>
        <dbReference type="Proteomes" id="UP001345219"/>
    </source>
</evidence>
<dbReference type="PANTHER" id="PTHR31008:SF5">
    <property type="entry name" value="EXPRESSED PROTEIN"/>
    <property type="match status" value="1"/>
</dbReference>
<reference evidence="2 3" key="1">
    <citation type="journal article" date="2023" name="Hortic Res">
        <title>Pangenome of water caltrop reveals structural variations and asymmetric subgenome divergence after allopolyploidization.</title>
        <authorList>
            <person name="Zhang X."/>
            <person name="Chen Y."/>
            <person name="Wang L."/>
            <person name="Yuan Y."/>
            <person name="Fang M."/>
            <person name="Shi L."/>
            <person name="Lu R."/>
            <person name="Comes H.P."/>
            <person name="Ma Y."/>
            <person name="Chen Y."/>
            <person name="Huang G."/>
            <person name="Zhou Y."/>
            <person name="Zheng Z."/>
            <person name="Qiu Y."/>
        </authorList>
    </citation>
    <scope>NUCLEOTIDE SEQUENCE [LARGE SCALE GENOMIC DNA]</scope>
    <source>
        <tissue evidence="2">Roots</tissue>
    </source>
</reference>
<organism evidence="2 3">
    <name type="scientific">Trapa incisa</name>
    <dbReference type="NCBI Taxonomy" id="236973"/>
    <lineage>
        <taxon>Eukaryota</taxon>
        <taxon>Viridiplantae</taxon>
        <taxon>Streptophyta</taxon>
        <taxon>Embryophyta</taxon>
        <taxon>Tracheophyta</taxon>
        <taxon>Spermatophyta</taxon>
        <taxon>Magnoliopsida</taxon>
        <taxon>eudicotyledons</taxon>
        <taxon>Gunneridae</taxon>
        <taxon>Pentapetalae</taxon>
        <taxon>rosids</taxon>
        <taxon>malvids</taxon>
        <taxon>Myrtales</taxon>
        <taxon>Lythraceae</taxon>
        <taxon>Trapa</taxon>
    </lineage>
</organism>
<dbReference type="EMBL" id="JAXIOK010000021">
    <property type="protein sequence ID" value="KAK4746214.1"/>
    <property type="molecule type" value="Genomic_DNA"/>
</dbReference>
<feature type="region of interest" description="Disordered" evidence="1">
    <location>
        <begin position="902"/>
        <end position="926"/>
    </location>
</feature>
<feature type="region of interest" description="Disordered" evidence="1">
    <location>
        <begin position="941"/>
        <end position="973"/>
    </location>
</feature>
<feature type="region of interest" description="Disordered" evidence="1">
    <location>
        <begin position="556"/>
        <end position="797"/>
    </location>
</feature>
<evidence type="ECO:0008006" key="4">
    <source>
        <dbReference type="Google" id="ProtNLM"/>
    </source>
</evidence>
<feature type="region of interest" description="Disordered" evidence="1">
    <location>
        <begin position="321"/>
        <end position="344"/>
    </location>
</feature>
<name>A0AAN7JIZ0_9MYRT</name>
<feature type="region of interest" description="Disordered" evidence="1">
    <location>
        <begin position="252"/>
        <end position="304"/>
    </location>
</feature>
<feature type="compositionally biased region" description="Polar residues" evidence="1">
    <location>
        <begin position="773"/>
        <end position="783"/>
    </location>
</feature>
<feature type="compositionally biased region" description="Polar residues" evidence="1">
    <location>
        <begin position="945"/>
        <end position="956"/>
    </location>
</feature>
<comment type="caution">
    <text evidence="2">The sequence shown here is derived from an EMBL/GenBank/DDBJ whole genome shotgun (WGS) entry which is preliminary data.</text>
</comment>
<keyword evidence="3" id="KW-1185">Reference proteome</keyword>
<dbReference type="Proteomes" id="UP001345219">
    <property type="component" value="Chromosome 10"/>
</dbReference>
<feature type="compositionally biased region" description="Polar residues" evidence="1">
    <location>
        <begin position="634"/>
        <end position="658"/>
    </location>
</feature>
<feature type="compositionally biased region" description="Polar residues" evidence="1">
    <location>
        <begin position="700"/>
        <end position="717"/>
    </location>
</feature>
<evidence type="ECO:0000256" key="1">
    <source>
        <dbReference type="SAM" id="MobiDB-lite"/>
    </source>
</evidence>
<sequence>MEADIRADCPLQYASIQILSTQNQYEVFICGDNKIEKMETGVLDHLIRYLPALDDLYAKGSGSYLKLQLPENLHGSRWFTKSTLNKFLNLVSSPELVNKTKAIRDETSQLEVARKFQISVPSAKFDDELVPSDTSRNELLRAMDLRLAALRGELASTFCDVAFSICSVEEITNLAMFSRHFGAAEIDNALHEALNSSPRDLKVESLLHHRSSSKAEESKESLTSRTISSVMPVQYSVSPAKVAQVERQALIMESDDSSDSDGEDQTSAERSRTLSRSGSRRRSASPMRRIQIGRSGPRKPAALTIKSLSYFPARERGLFIQEETSTNEEGPEQQQSIKKSEGDIKRMSVQDRIKIFESKQQDQAREIDKNHSFMLIGSSKSVLRRWSAGMGDTSSQLEPEVDHEDSTLIQHDDAPAPAPISILEEVPKGCEEVKDEGDKNEAEGLILEHADNDSGVNHEHDECNEKLTASAVWTQQKEAELNEMFTRMMKTKLGSVKPQTGRAGQELPLEQRGRFYDQYKQRRDEKFQGENAGKPAEKQSQFKAMQEILNGRKAAMASSTNNMGKKAPVKQPQQRVIKSVPAPLARPKREVVGPTTKKITTSRASPLPSTRKSWPSAPPSAPRGAGVSPAKISSGLTSGNTPTQRKPQSAGPTSQTVSRPKPSKVEKPQMPRKTLKEASTVNGGKSSKGVVEKKKVLPVSKSTKSAKTRPVTGSSDGSGEVLTKPSFYNKVTKKSSVVPLESKPLRKSSGAGSLGAPHVVRKSSKMPEEVDASISTNEGQETEQLGAESQKVKQHESGINVAEEIVPNPSITIETETHENGHEELKVESFHPAHTTKAECGLKSSAVNSMDIQGEEEEPTISPMMWVEIEHHAISETELPINTVSVGSSSPRIRHSLSQMLQEESSEADITEWGNAENPPPMVIHKDAPKGLKRLLKFARKSKGDGNSSGWSSPSLYSEAEDDSEDPRASSKRSTDNLLLKAALHAKNFGHQKTFQNEACDKHLDVCDQISGDFLFPSTYISLIFHLGSPVTCKDLELTILCKYEVVYFAINESDQRAQVLCLSLLLKVLYS</sequence>
<dbReference type="AlphaFoldDB" id="A0AAN7JIZ0"/>
<accession>A0AAN7JIZ0</accession>
<dbReference type="PANTHER" id="PTHR31008">
    <property type="entry name" value="COP1-INTERACTING PROTEIN-RELATED"/>
    <property type="match status" value="1"/>
</dbReference>
<feature type="compositionally biased region" description="Acidic residues" evidence="1">
    <location>
        <begin position="253"/>
        <end position="266"/>
    </location>
</feature>
<gene>
    <name evidence="2" type="ORF">SAY87_012526</name>
</gene>
<protein>
    <recommendedName>
        <fullName evidence="4">COP1-interacting protein 7</fullName>
    </recommendedName>
</protein>
<feature type="compositionally biased region" description="Polar residues" evidence="1">
    <location>
        <begin position="597"/>
        <end position="612"/>
    </location>
</feature>
<evidence type="ECO:0000313" key="2">
    <source>
        <dbReference type="EMBL" id="KAK4746214.1"/>
    </source>
</evidence>
<proteinExistence type="predicted"/>